<evidence type="ECO:0000313" key="1">
    <source>
        <dbReference type="EMBL" id="RAL50268.1"/>
    </source>
</evidence>
<accession>A0A328E0H5</accession>
<proteinExistence type="predicted"/>
<reference evidence="1 2" key="1">
    <citation type="submission" date="2018-06" db="EMBL/GenBank/DDBJ databases">
        <title>The Genome of Cuscuta australis (Dodder) Provides Insight into the Evolution of Plant Parasitism.</title>
        <authorList>
            <person name="Liu H."/>
        </authorList>
    </citation>
    <scope>NUCLEOTIDE SEQUENCE [LARGE SCALE GENOMIC DNA]</scope>
    <source>
        <strain evidence="2">cv. Yunnan</strain>
        <tissue evidence="1">Vines</tissue>
    </source>
</reference>
<protein>
    <submittedName>
        <fullName evidence="1">Uncharacterized protein</fullName>
    </submittedName>
</protein>
<gene>
    <name evidence="1" type="ORF">DM860_007942</name>
</gene>
<comment type="caution">
    <text evidence="1">The sequence shown here is derived from an EMBL/GenBank/DDBJ whole genome shotgun (WGS) entry which is preliminary data.</text>
</comment>
<sequence length="222" mass="25747">MGMLLLDSYDGGLGLQLDFKIRVGLPWSLDMTMDMLLPLDLLDMFLTTGLLWNEGFCGSFVDHLATRLFLLCGMLLNSIVVVAAHKMVENEWEHVNMIHSCTWHWLWVFFKSMGESDSWKLLKQLELILESDPLIYRLEIYVKDDTKCAMFIVIYDETEKMTGQLAMGVYNIEEKLEVRLTSKGYTFGQNYFEKGLYLDVLCRITLSSPKVEDMPSKVFVYF</sequence>
<dbReference type="AlphaFoldDB" id="A0A328E0H5"/>
<dbReference type="EMBL" id="NQVE01000067">
    <property type="protein sequence ID" value="RAL50268.1"/>
    <property type="molecule type" value="Genomic_DNA"/>
</dbReference>
<dbReference type="Proteomes" id="UP000249390">
    <property type="component" value="Unassembled WGS sequence"/>
</dbReference>
<evidence type="ECO:0000313" key="2">
    <source>
        <dbReference type="Proteomes" id="UP000249390"/>
    </source>
</evidence>
<keyword evidence="2" id="KW-1185">Reference proteome</keyword>
<organism evidence="1 2">
    <name type="scientific">Cuscuta australis</name>
    <dbReference type="NCBI Taxonomy" id="267555"/>
    <lineage>
        <taxon>Eukaryota</taxon>
        <taxon>Viridiplantae</taxon>
        <taxon>Streptophyta</taxon>
        <taxon>Embryophyta</taxon>
        <taxon>Tracheophyta</taxon>
        <taxon>Spermatophyta</taxon>
        <taxon>Magnoliopsida</taxon>
        <taxon>eudicotyledons</taxon>
        <taxon>Gunneridae</taxon>
        <taxon>Pentapetalae</taxon>
        <taxon>asterids</taxon>
        <taxon>lamiids</taxon>
        <taxon>Solanales</taxon>
        <taxon>Convolvulaceae</taxon>
        <taxon>Cuscuteae</taxon>
        <taxon>Cuscuta</taxon>
        <taxon>Cuscuta subgen. Grammica</taxon>
        <taxon>Cuscuta sect. Cleistogrammica</taxon>
    </lineage>
</organism>
<name>A0A328E0H5_9ASTE</name>